<dbReference type="PANTHER" id="PTHR47197:SF3">
    <property type="entry name" value="DIHYDRO-HEME D1 DEHYDROGENASE"/>
    <property type="match status" value="1"/>
</dbReference>
<dbReference type="SUPFAM" id="SSF50969">
    <property type="entry name" value="YVTN repeat-like/Quinoprotein amine dehydrogenase"/>
    <property type="match status" value="1"/>
</dbReference>
<dbReference type="InterPro" id="IPR011048">
    <property type="entry name" value="Haem_d1_sf"/>
</dbReference>
<dbReference type="AlphaFoldDB" id="A0A6S6S2D1"/>
<evidence type="ECO:0000313" key="1">
    <source>
        <dbReference type="EMBL" id="CAA6803750.1"/>
    </source>
</evidence>
<sequence length="589" mass="62836">MSSVAVASLVLVGCGGGSSTTSTSTGTGFYVDAAIQGVDYTCGTQAGLTDSSGKFTFDTNQGCIFKVGNVLLREVNASTLSNGMTIFEDNADTARYLQTLDTDGDATNGIDVSSSAKKLPHTTIPTDNAVLQSIQSDLSANDADYNGRVVSPSETQTHLTETRNTLERNGNQTQYGSLASNEQTKAYFGDTVNNVVVIVDVEKMSVIEKVSTGHSITYAAEEVKIEVTGNTKSQKFYIDNRGSNAIDVLDGSTNTITKTITLDFYPRSIDVRKNTGLVVVSGKNKSMGSVIDGVTDTVLLTVGDTNLTTSTGHPAWINDNHFALVDRENQNIATYKIVKNADTTWNATLVNKLATPSPVHNLIPPELHGQQGREHNGANGTSTSSIFYATAEGTSTVNGAVLKLEFVDGIGLAQLESLEIAPVSGSNLTASDTGVHHHNFLADQKTIYVGSKEGTVSIVDYSTTPMSIVKTITAGKGAGHTAELKHKNIAVVINHTDKFVTLMNTLTHTKIADIQVSNIPDSDVGVVQTQSHPEYHFSKDGRYFYLFLTEEAALVKVDLTTNTLVQRLDIGGKIPMGSFVSSKDKTNHN</sequence>
<name>A0A6S6S2D1_9BACT</name>
<dbReference type="InterPro" id="IPR011044">
    <property type="entry name" value="Quino_amine_DH_bsu"/>
</dbReference>
<dbReference type="InterPro" id="IPR051200">
    <property type="entry name" value="Host-pathogen_enzymatic-act"/>
</dbReference>
<gene>
    <name evidence="1" type="ORF">HELGO_WM13992</name>
</gene>
<dbReference type="Gene3D" id="2.130.10.10">
    <property type="entry name" value="YVTN repeat-like/Quinoprotein amine dehydrogenase"/>
    <property type="match status" value="2"/>
</dbReference>
<dbReference type="InterPro" id="IPR015943">
    <property type="entry name" value="WD40/YVTN_repeat-like_dom_sf"/>
</dbReference>
<organism evidence="1">
    <name type="scientific">uncultured Sulfurovum sp</name>
    <dbReference type="NCBI Taxonomy" id="269237"/>
    <lineage>
        <taxon>Bacteria</taxon>
        <taxon>Pseudomonadati</taxon>
        <taxon>Campylobacterota</taxon>
        <taxon>Epsilonproteobacteria</taxon>
        <taxon>Campylobacterales</taxon>
        <taxon>Sulfurovaceae</taxon>
        <taxon>Sulfurovum</taxon>
        <taxon>environmental samples</taxon>
    </lineage>
</organism>
<proteinExistence type="predicted"/>
<protein>
    <submittedName>
        <fullName evidence="1">Uncharacterized protein</fullName>
    </submittedName>
</protein>
<reference evidence="1" key="1">
    <citation type="submission" date="2020-01" db="EMBL/GenBank/DDBJ databases">
        <authorList>
            <person name="Meier V. D."/>
            <person name="Meier V D."/>
        </authorList>
    </citation>
    <scope>NUCLEOTIDE SEQUENCE</scope>
    <source>
        <strain evidence="1">HLG_WM_MAG_06</strain>
    </source>
</reference>
<accession>A0A6S6S2D1</accession>
<dbReference type="PANTHER" id="PTHR47197">
    <property type="entry name" value="PROTEIN NIRF"/>
    <property type="match status" value="1"/>
</dbReference>
<dbReference type="EMBL" id="CACVAP010000041">
    <property type="protein sequence ID" value="CAA6803750.1"/>
    <property type="molecule type" value="Genomic_DNA"/>
</dbReference>
<dbReference type="SUPFAM" id="SSF51004">
    <property type="entry name" value="C-terminal (heme d1) domain of cytochrome cd1-nitrite reductase"/>
    <property type="match status" value="1"/>
</dbReference>